<feature type="domain" description="BZIP" evidence="8">
    <location>
        <begin position="193"/>
        <end position="256"/>
    </location>
</feature>
<dbReference type="GO" id="GO:0005634">
    <property type="term" value="C:nucleus"/>
    <property type="evidence" value="ECO:0007669"/>
    <property type="project" value="UniProtKB-SubCell"/>
</dbReference>
<dbReference type="GO" id="GO:0003677">
    <property type="term" value="F:DNA binding"/>
    <property type="evidence" value="ECO:0007669"/>
    <property type="project" value="UniProtKB-KW"/>
</dbReference>
<dbReference type="PANTHER" id="PTHR19304">
    <property type="entry name" value="CYCLIC-AMP RESPONSE ELEMENT BINDING PROTEIN"/>
    <property type="match status" value="1"/>
</dbReference>
<evidence type="ECO:0000256" key="4">
    <source>
        <dbReference type="ARBA" id="ARBA00023163"/>
    </source>
</evidence>
<dbReference type="SUPFAM" id="SSF57959">
    <property type="entry name" value="Leucine zipper domain"/>
    <property type="match status" value="1"/>
</dbReference>
<dbReference type="Gene3D" id="1.20.5.170">
    <property type="match status" value="1"/>
</dbReference>
<evidence type="ECO:0000256" key="5">
    <source>
        <dbReference type="ARBA" id="ARBA00023242"/>
    </source>
</evidence>
<feature type="region of interest" description="Disordered" evidence="7">
    <location>
        <begin position="282"/>
        <end position="336"/>
    </location>
</feature>
<keyword evidence="4" id="KW-0804">Transcription</keyword>
<name>A0A1Y1ZS18_9PLEO</name>
<dbReference type="InterPro" id="IPR046347">
    <property type="entry name" value="bZIP_sf"/>
</dbReference>
<feature type="compositionally biased region" description="Polar residues" evidence="7">
    <location>
        <begin position="143"/>
        <end position="161"/>
    </location>
</feature>
<dbReference type="OrthoDB" id="295274at2759"/>
<dbReference type="AlphaFoldDB" id="A0A1Y1ZS18"/>
<keyword evidence="6" id="KW-0175">Coiled coil</keyword>
<feature type="compositionally biased region" description="Basic and acidic residues" evidence="7">
    <location>
        <begin position="322"/>
        <end position="336"/>
    </location>
</feature>
<evidence type="ECO:0000256" key="1">
    <source>
        <dbReference type="ARBA" id="ARBA00004123"/>
    </source>
</evidence>
<feature type="compositionally biased region" description="Polar residues" evidence="7">
    <location>
        <begin position="282"/>
        <end position="299"/>
    </location>
</feature>
<evidence type="ECO:0000256" key="3">
    <source>
        <dbReference type="ARBA" id="ARBA00023125"/>
    </source>
</evidence>
<feature type="coiled-coil region" evidence="6">
    <location>
        <begin position="225"/>
        <end position="252"/>
    </location>
</feature>
<dbReference type="Proteomes" id="UP000193144">
    <property type="component" value="Unassembled WGS sequence"/>
</dbReference>
<dbReference type="PROSITE" id="PS50217">
    <property type="entry name" value="BZIP"/>
    <property type="match status" value="1"/>
</dbReference>
<dbReference type="SMART" id="SM00338">
    <property type="entry name" value="BRLZ"/>
    <property type="match status" value="1"/>
</dbReference>
<protein>
    <recommendedName>
        <fullName evidence="8">BZIP domain-containing protein</fullName>
    </recommendedName>
</protein>
<dbReference type="EMBL" id="MCFA01000046">
    <property type="protein sequence ID" value="ORY12998.1"/>
    <property type="molecule type" value="Genomic_DNA"/>
</dbReference>
<dbReference type="InterPro" id="IPR002112">
    <property type="entry name" value="Leuzip_Jun"/>
</dbReference>
<comment type="subcellular location">
    <subcellularLocation>
        <location evidence="1">Nucleus</location>
    </subcellularLocation>
</comment>
<keyword evidence="3" id="KW-0238">DNA-binding</keyword>
<dbReference type="Pfam" id="PF00170">
    <property type="entry name" value="bZIP_1"/>
    <property type="match status" value="1"/>
</dbReference>
<dbReference type="InterPro" id="IPR004827">
    <property type="entry name" value="bZIP"/>
</dbReference>
<feature type="region of interest" description="Disordered" evidence="7">
    <location>
        <begin position="116"/>
        <end position="179"/>
    </location>
</feature>
<evidence type="ECO:0000256" key="6">
    <source>
        <dbReference type="SAM" id="Coils"/>
    </source>
</evidence>
<dbReference type="STRING" id="1231657.A0A1Y1ZS18"/>
<proteinExistence type="predicted"/>
<sequence length="336" mass="37222">MHDIPGQHLDWAHSTFMALNDPDQLSSPSPEAWAAEKWPTFHNTQQSLPPSAFTIPPSLLSEASVARYGQITPPDELSPVGSRPQVDFREGSVSVEELHNEVAWPVEQRIQALADYQPPSQQERAHEPSSRRRRTSKPAANEAQATIKPNPNPSQHDQANPQAPKRKRGRPKSQPQPSAIEAFTHDGFPIHVASARQTHLEKNRVAAHKCRQRKKEYIGSLESRAREFSAKNKALKEGVALLREEVLQLKNEVLRHAGCGFWAVDEYLARCAGDLVGMDTSSIIGSPSQSQAQSPTRSTLVPGDEEHEGSVASSTRQATADSHQDFDHFDQKMESP</sequence>
<dbReference type="CDD" id="cd14687">
    <property type="entry name" value="bZIP_ATF2"/>
    <property type="match status" value="1"/>
</dbReference>
<dbReference type="GO" id="GO:0003700">
    <property type="term" value="F:DNA-binding transcription factor activity"/>
    <property type="evidence" value="ECO:0007669"/>
    <property type="project" value="InterPro"/>
</dbReference>
<keyword evidence="2" id="KW-0805">Transcription regulation</keyword>
<dbReference type="InterPro" id="IPR051027">
    <property type="entry name" value="bZIP_transcription_factors"/>
</dbReference>
<evidence type="ECO:0000256" key="7">
    <source>
        <dbReference type="SAM" id="MobiDB-lite"/>
    </source>
</evidence>
<dbReference type="PRINTS" id="PR00043">
    <property type="entry name" value="LEUZIPPRJUN"/>
</dbReference>
<keyword evidence="5" id="KW-0539">Nucleus</keyword>
<keyword evidence="10" id="KW-1185">Reference proteome</keyword>
<gene>
    <name evidence="9" type="ORF">BCR34DRAFT_481821</name>
</gene>
<accession>A0A1Y1ZS18</accession>
<reference evidence="9 10" key="1">
    <citation type="submission" date="2016-07" db="EMBL/GenBank/DDBJ databases">
        <title>Pervasive Adenine N6-methylation of Active Genes in Fungi.</title>
        <authorList>
            <consortium name="DOE Joint Genome Institute"/>
            <person name="Mondo S.J."/>
            <person name="Dannebaum R.O."/>
            <person name="Kuo R.C."/>
            <person name="Labutti K."/>
            <person name="Haridas S."/>
            <person name="Kuo A."/>
            <person name="Salamov A."/>
            <person name="Ahrendt S.R."/>
            <person name="Lipzen A."/>
            <person name="Sullivan W."/>
            <person name="Andreopoulos W.B."/>
            <person name="Clum A."/>
            <person name="Lindquist E."/>
            <person name="Daum C."/>
            <person name="Ramamoorthy G.K."/>
            <person name="Gryganskyi A."/>
            <person name="Culley D."/>
            <person name="Magnuson J.K."/>
            <person name="James T.Y."/>
            <person name="O'Malley M.A."/>
            <person name="Stajich J.E."/>
            <person name="Spatafora J.W."/>
            <person name="Visel A."/>
            <person name="Grigoriev I.V."/>
        </authorList>
    </citation>
    <scope>NUCLEOTIDE SEQUENCE [LARGE SCALE GENOMIC DNA]</scope>
    <source>
        <strain evidence="9 10">CBS 115471</strain>
    </source>
</reference>
<evidence type="ECO:0000313" key="10">
    <source>
        <dbReference type="Proteomes" id="UP000193144"/>
    </source>
</evidence>
<organism evidence="9 10">
    <name type="scientific">Clohesyomyces aquaticus</name>
    <dbReference type="NCBI Taxonomy" id="1231657"/>
    <lineage>
        <taxon>Eukaryota</taxon>
        <taxon>Fungi</taxon>
        <taxon>Dikarya</taxon>
        <taxon>Ascomycota</taxon>
        <taxon>Pezizomycotina</taxon>
        <taxon>Dothideomycetes</taxon>
        <taxon>Pleosporomycetidae</taxon>
        <taxon>Pleosporales</taxon>
        <taxon>Lindgomycetaceae</taxon>
        <taxon>Clohesyomyces</taxon>
    </lineage>
</organism>
<evidence type="ECO:0000313" key="9">
    <source>
        <dbReference type="EMBL" id="ORY12998.1"/>
    </source>
</evidence>
<feature type="region of interest" description="Disordered" evidence="7">
    <location>
        <begin position="70"/>
        <end position="92"/>
    </location>
</feature>
<comment type="caution">
    <text evidence="9">The sequence shown here is derived from an EMBL/GenBank/DDBJ whole genome shotgun (WGS) entry which is preliminary data.</text>
</comment>
<evidence type="ECO:0000256" key="2">
    <source>
        <dbReference type="ARBA" id="ARBA00023015"/>
    </source>
</evidence>
<feature type="compositionally biased region" description="Polar residues" evidence="7">
    <location>
        <begin position="311"/>
        <end position="321"/>
    </location>
</feature>
<evidence type="ECO:0000259" key="8">
    <source>
        <dbReference type="PROSITE" id="PS50217"/>
    </source>
</evidence>